<evidence type="ECO:0000313" key="3">
    <source>
        <dbReference type="EMBL" id="KAK8888908.1"/>
    </source>
</evidence>
<feature type="domain" description="HTH myb-type" evidence="2">
    <location>
        <begin position="7"/>
        <end position="62"/>
    </location>
</feature>
<sequence length="297" mass="33432">MSEPNSSDKKTSRRFTALEDQKLQELVGQFGAKRWRRIAQYMPGRAARQCRDRYCNYLSPDFYNNKWTTEEDLLLYEKFQEFGTQWAKITQFFPGKNANNIKNRWNYSVSRLNFEGQTPKFSSSISKMSNSNLPITTSATSIIPPNVPAYGLPQPPCSSLQIHINCPNSSSTLNSGISISSNISQLQQFQPIQMNPQQPIIGIKMAQSCSQPIPQNINQISIPNGVVVSSHPQRQQSHPVPNLRPSQNITVPLIPENVCSLSQSSYSKKNNITTNVYDVVPRKLPSIQTLIAEIKGE</sequence>
<comment type="caution">
    <text evidence="3">The sequence shown here is derived from an EMBL/GenBank/DDBJ whole genome shotgun (WGS) entry which is preliminary data.</text>
</comment>
<dbReference type="PROSITE" id="PS50090">
    <property type="entry name" value="MYB_LIKE"/>
    <property type="match status" value="2"/>
</dbReference>
<dbReference type="Pfam" id="PF13921">
    <property type="entry name" value="Myb_DNA-bind_6"/>
    <property type="match status" value="1"/>
</dbReference>
<organism evidence="3 4">
    <name type="scientific">Tritrichomonas musculus</name>
    <dbReference type="NCBI Taxonomy" id="1915356"/>
    <lineage>
        <taxon>Eukaryota</taxon>
        <taxon>Metamonada</taxon>
        <taxon>Parabasalia</taxon>
        <taxon>Tritrichomonadida</taxon>
        <taxon>Tritrichomonadidae</taxon>
        <taxon>Tritrichomonas</taxon>
    </lineage>
</organism>
<dbReference type="SUPFAM" id="SSF46689">
    <property type="entry name" value="Homeodomain-like"/>
    <property type="match status" value="1"/>
</dbReference>
<dbReference type="SMART" id="SM00717">
    <property type="entry name" value="SANT"/>
    <property type="match status" value="2"/>
</dbReference>
<dbReference type="PANTHER" id="PTHR45614">
    <property type="entry name" value="MYB PROTEIN-RELATED"/>
    <property type="match status" value="1"/>
</dbReference>
<proteinExistence type="predicted"/>
<dbReference type="InterPro" id="IPR001005">
    <property type="entry name" value="SANT/Myb"/>
</dbReference>
<protein>
    <recommendedName>
        <fullName evidence="5">Myb-like DNA-binding domain containing protein</fullName>
    </recommendedName>
</protein>
<dbReference type="PROSITE" id="PS51294">
    <property type="entry name" value="HTH_MYB"/>
    <property type="match status" value="2"/>
</dbReference>
<evidence type="ECO:0000313" key="4">
    <source>
        <dbReference type="Proteomes" id="UP001470230"/>
    </source>
</evidence>
<dbReference type="InterPro" id="IPR009057">
    <property type="entry name" value="Homeodomain-like_sf"/>
</dbReference>
<dbReference type="Gene3D" id="1.10.10.60">
    <property type="entry name" value="Homeodomain-like"/>
    <property type="match status" value="2"/>
</dbReference>
<evidence type="ECO:0000259" key="1">
    <source>
        <dbReference type="PROSITE" id="PS50090"/>
    </source>
</evidence>
<feature type="domain" description="HTH myb-type" evidence="2">
    <location>
        <begin position="66"/>
        <end position="113"/>
    </location>
</feature>
<keyword evidence="4" id="KW-1185">Reference proteome</keyword>
<gene>
    <name evidence="3" type="ORF">M9Y10_033648</name>
</gene>
<evidence type="ECO:0000259" key="2">
    <source>
        <dbReference type="PROSITE" id="PS51294"/>
    </source>
</evidence>
<dbReference type="InterPro" id="IPR017930">
    <property type="entry name" value="Myb_dom"/>
</dbReference>
<evidence type="ECO:0008006" key="5">
    <source>
        <dbReference type="Google" id="ProtNLM"/>
    </source>
</evidence>
<dbReference type="CDD" id="cd00167">
    <property type="entry name" value="SANT"/>
    <property type="match status" value="2"/>
</dbReference>
<feature type="domain" description="Myb-like" evidence="1">
    <location>
        <begin position="7"/>
        <end position="58"/>
    </location>
</feature>
<reference evidence="3 4" key="1">
    <citation type="submission" date="2024-04" db="EMBL/GenBank/DDBJ databases">
        <title>Tritrichomonas musculus Genome.</title>
        <authorList>
            <person name="Alves-Ferreira E."/>
            <person name="Grigg M."/>
            <person name="Lorenzi H."/>
            <person name="Galac M."/>
        </authorList>
    </citation>
    <scope>NUCLEOTIDE SEQUENCE [LARGE SCALE GENOMIC DNA]</scope>
    <source>
        <strain evidence="3 4">EAF2021</strain>
    </source>
</reference>
<feature type="domain" description="Myb-like" evidence="1">
    <location>
        <begin position="59"/>
        <end position="109"/>
    </location>
</feature>
<dbReference type="EMBL" id="JAPFFF010000005">
    <property type="protein sequence ID" value="KAK8888908.1"/>
    <property type="molecule type" value="Genomic_DNA"/>
</dbReference>
<name>A0ABR2KCQ0_9EUKA</name>
<dbReference type="InterPro" id="IPR050560">
    <property type="entry name" value="MYB_TF"/>
</dbReference>
<accession>A0ABR2KCQ0</accession>
<dbReference type="PANTHER" id="PTHR45614:SF69">
    <property type="entry name" value="CHROMOSOME UNDETERMINED SCAFFOLD_38, WHOLE GENOME SHOTGUN SEQUENCE"/>
    <property type="match status" value="1"/>
</dbReference>
<dbReference type="Proteomes" id="UP001470230">
    <property type="component" value="Unassembled WGS sequence"/>
</dbReference>